<name>A0ACC1BXF0_9ROSI</name>
<organism evidence="1 2">
    <name type="scientific">Pistacia atlantica</name>
    <dbReference type="NCBI Taxonomy" id="434234"/>
    <lineage>
        <taxon>Eukaryota</taxon>
        <taxon>Viridiplantae</taxon>
        <taxon>Streptophyta</taxon>
        <taxon>Embryophyta</taxon>
        <taxon>Tracheophyta</taxon>
        <taxon>Spermatophyta</taxon>
        <taxon>Magnoliopsida</taxon>
        <taxon>eudicotyledons</taxon>
        <taxon>Gunneridae</taxon>
        <taxon>Pentapetalae</taxon>
        <taxon>rosids</taxon>
        <taxon>malvids</taxon>
        <taxon>Sapindales</taxon>
        <taxon>Anacardiaceae</taxon>
        <taxon>Pistacia</taxon>
    </lineage>
</organism>
<keyword evidence="2" id="KW-1185">Reference proteome</keyword>
<accession>A0ACC1BXF0</accession>
<dbReference type="Proteomes" id="UP001164250">
    <property type="component" value="Chromosome 2"/>
</dbReference>
<gene>
    <name evidence="1" type="ORF">Patl1_19480</name>
</gene>
<evidence type="ECO:0000313" key="2">
    <source>
        <dbReference type="Proteomes" id="UP001164250"/>
    </source>
</evidence>
<sequence>MELSSILVDGEQTGSRRRSPMNEASSSRGDRSKEKLEIYSETSTEPQEKDDEFRNSVSPNLLHRMQSRLRRSNEERRNLSQSVPVTWLSGSIVGISVKSVEPEIVSIGPLHRHRTKLLQFEEFKCLVLPMSNEDFIQMMLLDGCFLIELMCYHNRGKFFEAIDDPILAQPNLISVLARDVLKIENQLPFFVLESLFDKSGPSKERFMKLAMFYFCLVQQVSGNNGDEYDETYASTHSMQCVTELKLSGIKFKQRKDENFLDIKFKNRALLIPSITLNDMMSTVLTNCMALEQSRDYRINYISDYVSFLSCLISQPRDVSSLSSDGIISKFSHNDKYVADFFNNLGENTVYIRQSYLSNQIQNVEAYYNSYWATIKLFAASFLLVLATIQTVMSVLSYNRGLK</sequence>
<comment type="caution">
    <text evidence="1">The sequence shown here is derived from an EMBL/GenBank/DDBJ whole genome shotgun (WGS) entry which is preliminary data.</text>
</comment>
<reference evidence="2" key="1">
    <citation type="journal article" date="2023" name="G3 (Bethesda)">
        <title>Genome assembly and association tests identify interacting loci associated with vigor, precocity, and sex in interspecific pistachio rootstocks.</title>
        <authorList>
            <person name="Palmer W."/>
            <person name="Jacygrad E."/>
            <person name="Sagayaradj S."/>
            <person name="Cavanaugh K."/>
            <person name="Han R."/>
            <person name="Bertier L."/>
            <person name="Beede B."/>
            <person name="Kafkas S."/>
            <person name="Golino D."/>
            <person name="Preece J."/>
            <person name="Michelmore R."/>
        </authorList>
    </citation>
    <scope>NUCLEOTIDE SEQUENCE [LARGE SCALE GENOMIC DNA]</scope>
</reference>
<dbReference type="EMBL" id="CM047898">
    <property type="protein sequence ID" value="KAJ0104510.1"/>
    <property type="molecule type" value="Genomic_DNA"/>
</dbReference>
<protein>
    <submittedName>
        <fullName evidence="1">Uncharacterized protein</fullName>
    </submittedName>
</protein>
<proteinExistence type="predicted"/>
<evidence type="ECO:0000313" key="1">
    <source>
        <dbReference type="EMBL" id="KAJ0104510.1"/>
    </source>
</evidence>